<gene>
    <name evidence="1" type="ORF">ABV298_05340</name>
</gene>
<reference evidence="1" key="1">
    <citation type="submission" date="2024-06" db="EMBL/GenBank/DDBJ databases">
        <title>Sequencing and assembly of the genome of Dyadobacter sp. strain 676, a symbiont of Cyamopsis tetragonoloba.</title>
        <authorList>
            <person name="Guro P."/>
            <person name="Sazanova A."/>
            <person name="Kuznetsova I."/>
            <person name="Belimov A."/>
            <person name="Safronova V."/>
        </authorList>
    </citation>
    <scope>NUCLEOTIDE SEQUENCE</scope>
    <source>
        <strain evidence="1">676</strain>
    </source>
</reference>
<sequence length="80" mass="8761">MKRISELVCGILFVFLIACLPAFGQKNGLRITTTSSSEYQKSPKTSIYPAFVDNIIYQSWTEAGPSPFFQLTADGGTPPL</sequence>
<accession>A0AAU8FPT3</accession>
<dbReference type="RefSeq" id="WP_353721133.1">
    <property type="nucleotide sequence ID" value="NZ_CP159289.1"/>
</dbReference>
<protein>
    <submittedName>
        <fullName evidence="1">Uncharacterized protein</fullName>
    </submittedName>
</protein>
<dbReference type="AlphaFoldDB" id="A0AAU8FPT3"/>
<organism evidence="1">
    <name type="scientific">Dyadobacter sp. 676</name>
    <dbReference type="NCBI Taxonomy" id="3088362"/>
    <lineage>
        <taxon>Bacteria</taxon>
        <taxon>Pseudomonadati</taxon>
        <taxon>Bacteroidota</taxon>
        <taxon>Cytophagia</taxon>
        <taxon>Cytophagales</taxon>
        <taxon>Spirosomataceae</taxon>
        <taxon>Dyadobacter</taxon>
    </lineage>
</organism>
<proteinExistence type="predicted"/>
<name>A0AAU8FPT3_9BACT</name>
<dbReference type="PROSITE" id="PS51257">
    <property type="entry name" value="PROKAR_LIPOPROTEIN"/>
    <property type="match status" value="1"/>
</dbReference>
<dbReference type="EMBL" id="CP159289">
    <property type="protein sequence ID" value="XCH25836.1"/>
    <property type="molecule type" value="Genomic_DNA"/>
</dbReference>
<evidence type="ECO:0000313" key="1">
    <source>
        <dbReference type="EMBL" id="XCH25836.1"/>
    </source>
</evidence>